<name>A0A0C3PTA1_PISTI</name>
<feature type="non-terminal residue" evidence="1">
    <location>
        <position position="57"/>
    </location>
</feature>
<feature type="non-terminal residue" evidence="1">
    <location>
        <position position="1"/>
    </location>
</feature>
<protein>
    <submittedName>
        <fullName evidence="1">Uncharacterized protein</fullName>
    </submittedName>
</protein>
<dbReference type="InParanoid" id="A0A0C3PTA1"/>
<sequence>LFRATDVLKHYRGLELARGLNRLLQHPAFKRTYSTELLFLRISTSYAFNQPNTSQVA</sequence>
<evidence type="ECO:0000313" key="2">
    <source>
        <dbReference type="Proteomes" id="UP000054217"/>
    </source>
</evidence>
<reference evidence="2" key="2">
    <citation type="submission" date="2015-01" db="EMBL/GenBank/DDBJ databases">
        <title>Evolutionary Origins and Diversification of the Mycorrhizal Mutualists.</title>
        <authorList>
            <consortium name="DOE Joint Genome Institute"/>
            <consortium name="Mycorrhizal Genomics Consortium"/>
            <person name="Kohler A."/>
            <person name="Kuo A."/>
            <person name="Nagy L.G."/>
            <person name="Floudas D."/>
            <person name="Copeland A."/>
            <person name="Barry K.W."/>
            <person name="Cichocki N."/>
            <person name="Veneault-Fourrey C."/>
            <person name="LaButti K."/>
            <person name="Lindquist E.A."/>
            <person name="Lipzen A."/>
            <person name="Lundell T."/>
            <person name="Morin E."/>
            <person name="Murat C."/>
            <person name="Riley R."/>
            <person name="Ohm R."/>
            <person name="Sun H."/>
            <person name="Tunlid A."/>
            <person name="Henrissat B."/>
            <person name="Grigoriev I.V."/>
            <person name="Hibbett D.S."/>
            <person name="Martin F."/>
        </authorList>
    </citation>
    <scope>NUCLEOTIDE SEQUENCE [LARGE SCALE GENOMIC DNA]</scope>
    <source>
        <strain evidence="2">Marx 270</strain>
    </source>
</reference>
<dbReference type="AlphaFoldDB" id="A0A0C3PTA1"/>
<dbReference type="Proteomes" id="UP000054217">
    <property type="component" value="Unassembled WGS sequence"/>
</dbReference>
<proteinExistence type="predicted"/>
<evidence type="ECO:0000313" key="1">
    <source>
        <dbReference type="EMBL" id="KIO11924.1"/>
    </source>
</evidence>
<dbReference type="HOGENOM" id="CLU_3002173_0_0_1"/>
<reference evidence="1 2" key="1">
    <citation type="submission" date="2014-04" db="EMBL/GenBank/DDBJ databases">
        <authorList>
            <consortium name="DOE Joint Genome Institute"/>
            <person name="Kuo A."/>
            <person name="Kohler A."/>
            <person name="Costa M.D."/>
            <person name="Nagy L.G."/>
            <person name="Floudas D."/>
            <person name="Copeland A."/>
            <person name="Barry K.W."/>
            <person name="Cichocki N."/>
            <person name="Veneault-Fourrey C."/>
            <person name="LaButti K."/>
            <person name="Lindquist E.A."/>
            <person name="Lipzen A."/>
            <person name="Lundell T."/>
            <person name="Morin E."/>
            <person name="Murat C."/>
            <person name="Sun H."/>
            <person name="Tunlid A."/>
            <person name="Henrissat B."/>
            <person name="Grigoriev I.V."/>
            <person name="Hibbett D.S."/>
            <person name="Martin F."/>
            <person name="Nordberg H.P."/>
            <person name="Cantor M.N."/>
            <person name="Hua S.X."/>
        </authorList>
    </citation>
    <scope>NUCLEOTIDE SEQUENCE [LARGE SCALE GENOMIC DNA]</scope>
    <source>
        <strain evidence="1 2">Marx 270</strain>
    </source>
</reference>
<dbReference type="EMBL" id="KN831949">
    <property type="protein sequence ID" value="KIO11924.1"/>
    <property type="molecule type" value="Genomic_DNA"/>
</dbReference>
<gene>
    <name evidence="1" type="ORF">M404DRAFT_85535</name>
</gene>
<dbReference type="OrthoDB" id="10451724at2759"/>
<dbReference type="STRING" id="870435.A0A0C3PTA1"/>
<organism evidence="1 2">
    <name type="scientific">Pisolithus tinctorius Marx 270</name>
    <dbReference type="NCBI Taxonomy" id="870435"/>
    <lineage>
        <taxon>Eukaryota</taxon>
        <taxon>Fungi</taxon>
        <taxon>Dikarya</taxon>
        <taxon>Basidiomycota</taxon>
        <taxon>Agaricomycotina</taxon>
        <taxon>Agaricomycetes</taxon>
        <taxon>Agaricomycetidae</taxon>
        <taxon>Boletales</taxon>
        <taxon>Sclerodermatineae</taxon>
        <taxon>Pisolithaceae</taxon>
        <taxon>Pisolithus</taxon>
    </lineage>
</organism>
<keyword evidence="2" id="KW-1185">Reference proteome</keyword>
<accession>A0A0C3PTA1</accession>